<dbReference type="InterPro" id="IPR011765">
    <property type="entry name" value="Pept_M16_N"/>
</dbReference>
<dbReference type="PANTHER" id="PTHR11851">
    <property type="entry name" value="METALLOPROTEASE"/>
    <property type="match status" value="1"/>
</dbReference>
<organism evidence="8 9">
    <name type="scientific">Phlebiopsis gigantea (strain 11061_1 CR5-6)</name>
    <name type="common">White-rot fungus</name>
    <name type="synonym">Peniophora gigantea</name>
    <dbReference type="NCBI Taxonomy" id="745531"/>
    <lineage>
        <taxon>Eukaryota</taxon>
        <taxon>Fungi</taxon>
        <taxon>Dikarya</taxon>
        <taxon>Basidiomycota</taxon>
        <taxon>Agaricomycotina</taxon>
        <taxon>Agaricomycetes</taxon>
        <taxon>Polyporales</taxon>
        <taxon>Phanerochaetaceae</taxon>
        <taxon>Phlebiopsis</taxon>
    </lineage>
</organism>
<dbReference type="PANTHER" id="PTHR11851:SF49">
    <property type="entry name" value="MITOCHONDRIAL-PROCESSING PEPTIDASE SUBUNIT ALPHA"/>
    <property type="match status" value="1"/>
</dbReference>
<evidence type="ECO:0000259" key="6">
    <source>
        <dbReference type="Pfam" id="PF00675"/>
    </source>
</evidence>
<reference evidence="8 9" key="1">
    <citation type="journal article" date="2014" name="PLoS Genet.">
        <title>Analysis of the Phlebiopsis gigantea genome, transcriptome and secretome provides insight into its pioneer colonization strategies of wood.</title>
        <authorList>
            <person name="Hori C."/>
            <person name="Ishida T."/>
            <person name="Igarashi K."/>
            <person name="Samejima M."/>
            <person name="Suzuki H."/>
            <person name="Master E."/>
            <person name="Ferreira P."/>
            <person name="Ruiz-Duenas F.J."/>
            <person name="Held B."/>
            <person name="Canessa P."/>
            <person name="Larrondo L.F."/>
            <person name="Schmoll M."/>
            <person name="Druzhinina I.S."/>
            <person name="Kubicek C.P."/>
            <person name="Gaskell J.A."/>
            <person name="Kersten P."/>
            <person name="St John F."/>
            <person name="Glasner J."/>
            <person name="Sabat G."/>
            <person name="Splinter BonDurant S."/>
            <person name="Syed K."/>
            <person name="Yadav J."/>
            <person name="Mgbeahuruike A.C."/>
            <person name="Kovalchuk A."/>
            <person name="Asiegbu F.O."/>
            <person name="Lackner G."/>
            <person name="Hoffmeister D."/>
            <person name="Rencoret J."/>
            <person name="Gutierrez A."/>
            <person name="Sun H."/>
            <person name="Lindquist E."/>
            <person name="Barry K."/>
            <person name="Riley R."/>
            <person name="Grigoriev I.V."/>
            <person name="Henrissat B."/>
            <person name="Kues U."/>
            <person name="Berka R.M."/>
            <person name="Martinez A.T."/>
            <person name="Covert S.F."/>
            <person name="Blanchette R.A."/>
            <person name="Cullen D."/>
        </authorList>
    </citation>
    <scope>NUCLEOTIDE SEQUENCE [LARGE SCALE GENOMIC DNA]</scope>
    <source>
        <strain evidence="8 9">11061_1 CR5-6</strain>
    </source>
</reference>
<feature type="domain" description="Peptidase M16 C-terminal" evidence="7">
    <location>
        <begin position="197"/>
        <end position="453"/>
    </location>
</feature>
<evidence type="ECO:0000256" key="3">
    <source>
        <dbReference type="ARBA" id="ARBA00030006"/>
    </source>
</evidence>
<dbReference type="FunFam" id="3.30.830.10:FF:000008">
    <property type="entry name" value="Mitochondrial-processing peptidase subunit beta"/>
    <property type="match status" value="1"/>
</dbReference>
<dbReference type="GO" id="GO:0006627">
    <property type="term" value="P:protein processing involved in protein targeting to mitochondrion"/>
    <property type="evidence" value="ECO:0007669"/>
    <property type="project" value="TreeGrafter"/>
</dbReference>
<evidence type="ECO:0000256" key="4">
    <source>
        <dbReference type="ARBA" id="ARBA00032315"/>
    </source>
</evidence>
<proteinExistence type="inferred from homology"/>
<dbReference type="HOGENOM" id="CLU_009902_5_2_1"/>
<keyword evidence="9" id="KW-1185">Reference proteome</keyword>
<dbReference type="EMBL" id="KN840448">
    <property type="protein sequence ID" value="KIP11151.1"/>
    <property type="molecule type" value="Genomic_DNA"/>
</dbReference>
<protein>
    <recommendedName>
        <fullName evidence="3">Alpha-MPP</fullName>
    </recommendedName>
    <alternativeName>
        <fullName evidence="4">Inactive zinc metalloprotease alpha</fullName>
    </alternativeName>
</protein>
<dbReference type="Proteomes" id="UP000053257">
    <property type="component" value="Unassembled WGS sequence"/>
</dbReference>
<dbReference type="PROSITE" id="PS00143">
    <property type="entry name" value="INSULINASE"/>
    <property type="match status" value="1"/>
</dbReference>
<sequence>MRRAPIRQLNALRRRNIHTHDLTGRESSVKVTTLPNKIRIATENTPGHFAALGLYVDAGSRYETSATSGVSHFLDRMAFKATTTRSDTDMAQAMDKLGGQILCSSTREAIMYQSSHFSTGTPLALSLIADTVNHPAFLPEELEAQRDAARYEFREVMNKPEMMLPEVMHGVAYGDVGLGNPLLCPEERIDAIDDKLMRGFMNDWYRPERMVIAGAGMHHEELVELADKFFSGIKYVPPPEQQQHLPLSSGSRAQQPPAHLFHMSQPQQPSLYKSLTRAASSYLLPSQSPPPPVGATYSGGHRYLDPIPPPPANPPLPHLSHLYLAFEGPSIHDPDVYAVATMQVLLGGGGSFSAGGPGKGMYSRLYTHILNHYPQVEHCASFNHIYTDSALFGLFASFISRPPGRIGKGRIGRTRSSEGNSPAEIFPHLAHQLSLLLYSPIPEDELQRAKNQLKSSLVMALESRSVEVEDLGRQMLVHERKIPVEEMCDRIDEVDTATIHRVAHRFFGPDSGKKPTVIVMAPEDVSSSDCSATLQKYGVSA</sequence>
<dbReference type="InterPro" id="IPR007863">
    <property type="entry name" value="Peptidase_M16_C"/>
</dbReference>
<dbReference type="SUPFAM" id="SSF63411">
    <property type="entry name" value="LuxS/MPP-like metallohydrolase"/>
    <property type="match status" value="2"/>
</dbReference>
<name>A0A0C3S5A1_PHLG1</name>
<evidence type="ECO:0000256" key="5">
    <source>
        <dbReference type="RuleBase" id="RU004447"/>
    </source>
</evidence>
<dbReference type="InterPro" id="IPR050361">
    <property type="entry name" value="MPP/UQCRC_Complex"/>
</dbReference>
<evidence type="ECO:0000313" key="9">
    <source>
        <dbReference type="Proteomes" id="UP000053257"/>
    </source>
</evidence>
<accession>A0A0C3S5A1</accession>
<dbReference type="Pfam" id="PF00675">
    <property type="entry name" value="Peptidase_M16"/>
    <property type="match status" value="1"/>
</dbReference>
<dbReference type="Gene3D" id="3.30.830.10">
    <property type="entry name" value="Metalloenzyme, LuxS/M16 peptidase-like"/>
    <property type="match status" value="2"/>
</dbReference>
<dbReference type="STRING" id="745531.A0A0C3S5A1"/>
<dbReference type="GO" id="GO:0004222">
    <property type="term" value="F:metalloendopeptidase activity"/>
    <property type="evidence" value="ECO:0007669"/>
    <property type="project" value="InterPro"/>
</dbReference>
<gene>
    <name evidence="8" type="ORF">PHLGIDRAFT_83944</name>
</gene>
<comment type="similarity">
    <text evidence="2 5">Belongs to the peptidase M16 family.</text>
</comment>
<evidence type="ECO:0000256" key="1">
    <source>
        <dbReference type="ARBA" id="ARBA00002123"/>
    </source>
</evidence>
<dbReference type="AlphaFoldDB" id="A0A0C3S5A1"/>
<dbReference type="GO" id="GO:0046872">
    <property type="term" value="F:metal ion binding"/>
    <property type="evidence" value="ECO:0007669"/>
    <property type="project" value="InterPro"/>
</dbReference>
<dbReference type="Pfam" id="PF05193">
    <property type="entry name" value="Peptidase_M16_C"/>
    <property type="match status" value="1"/>
</dbReference>
<evidence type="ECO:0000313" key="8">
    <source>
        <dbReference type="EMBL" id="KIP11151.1"/>
    </source>
</evidence>
<dbReference type="OrthoDB" id="277191at2759"/>
<evidence type="ECO:0000259" key="7">
    <source>
        <dbReference type="Pfam" id="PF05193"/>
    </source>
</evidence>
<feature type="domain" description="Peptidase M16 N-terminal" evidence="6">
    <location>
        <begin position="39"/>
        <end position="186"/>
    </location>
</feature>
<dbReference type="InterPro" id="IPR011249">
    <property type="entry name" value="Metalloenz_LuxS/M16"/>
</dbReference>
<dbReference type="GO" id="GO:0005739">
    <property type="term" value="C:mitochondrion"/>
    <property type="evidence" value="ECO:0007669"/>
    <property type="project" value="TreeGrafter"/>
</dbReference>
<evidence type="ECO:0000256" key="2">
    <source>
        <dbReference type="ARBA" id="ARBA00007261"/>
    </source>
</evidence>
<dbReference type="InterPro" id="IPR001431">
    <property type="entry name" value="Pept_M16_Zn_BS"/>
</dbReference>
<comment type="function">
    <text evidence="1">Substrate recognition and binding subunit of the essential mitochondrial processing protease (MPP), which cleaves the mitochondrial sequence off newly imported precursors proteins.</text>
</comment>